<feature type="domain" description="GH3 middle" evidence="3">
    <location>
        <begin position="85"/>
        <end position="149"/>
    </location>
</feature>
<dbReference type="Proteomes" id="UP001153076">
    <property type="component" value="Unassembled WGS sequence"/>
</dbReference>
<dbReference type="PANTHER" id="PTHR31901">
    <property type="entry name" value="GH3 DOMAIN-CONTAINING PROTEIN"/>
    <property type="match status" value="1"/>
</dbReference>
<comment type="caution">
    <text evidence="4">The sequence shown here is derived from an EMBL/GenBank/DDBJ whole genome shotgun (WGS) entry which is preliminary data.</text>
</comment>
<dbReference type="InterPro" id="IPR004993">
    <property type="entry name" value="GH3"/>
</dbReference>
<evidence type="ECO:0000256" key="2">
    <source>
        <dbReference type="ARBA" id="ARBA00022598"/>
    </source>
</evidence>
<keyword evidence="2" id="KW-0436">Ligase</keyword>
<name>A0A9Q1GQM7_9CARY</name>
<accession>A0A9Q1GQM7</accession>
<gene>
    <name evidence="4" type="ORF">Cgig2_011092</name>
</gene>
<dbReference type="EMBL" id="JAKOGI010001538">
    <property type="protein sequence ID" value="KAJ8425126.1"/>
    <property type="molecule type" value="Genomic_DNA"/>
</dbReference>
<dbReference type="AlphaFoldDB" id="A0A9Q1GQM7"/>
<evidence type="ECO:0000313" key="4">
    <source>
        <dbReference type="EMBL" id="KAJ8425126.1"/>
    </source>
</evidence>
<dbReference type="OrthoDB" id="10004661at2759"/>
<sequence>MRPDPELAGFIDHACSEGKWEGIIKKIWPNAKYLSVIVTGAMAQNIPTLDYYSGGLPKVSAMYASSECVCGLNLKPLCDPLDISYTIFPNMGYFEFIPLDEPTDFTRDSMTQLVDLVHVKVGKEYELVVTTHAGLYRYQVADVLRVTGWRRFTCDRLLQLNSRIEVCKKKESVAQHKHRQN</sequence>
<dbReference type="GO" id="GO:0016881">
    <property type="term" value="F:acid-amino acid ligase activity"/>
    <property type="evidence" value="ECO:0007669"/>
    <property type="project" value="TreeGrafter"/>
</dbReference>
<protein>
    <recommendedName>
        <fullName evidence="3">GH3 middle domain-containing protein</fullName>
    </recommendedName>
</protein>
<keyword evidence="5" id="KW-1185">Reference proteome</keyword>
<dbReference type="GO" id="GO:0005737">
    <property type="term" value="C:cytoplasm"/>
    <property type="evidence" value="ECO:0007669"/>
    <property type="project" value="TreeGrafter"/>
</dbReference>
<dbReference type="InterPro" id="IPR055377">
    <property type="entry name" value="GH3_M"/>
</dbReference>
<evidence type="ECO:0000313" key="5">
    <source>
        <dbReference type="Proteomes" id="UP001153076"/>
    </source>
</evidence>
<proteinExistence type="inferred from homology"/>
<organism evidence="4 5">
    <name type="scientific">Carnegiea gigantea</name>
    <dbReference type="NCBI Taxonomy" id="171969"/>
    <lineage>
        <taxon>Eukaryota</taxon>
        <taxon>Viridiplantae</taxon>
        <taxon>Streptophyta</taxon>
        <taxon>Embryophyta</taxon>
        <taxon>Tracheophyta</taxon>
        <taxon>Spermatophyta</taxon>
        <taxon>Magnoliopsida</taxon>
        <taxon>eudicotyledons</taxon>
        <taxon>Gunneridae</taxon>
        <taxon>Pentapetalae</taxon>
        <taxon>Caryophyllales</taxon>
        <taxon>Cactineae</taxon>
        <taxon>Cactaceae</taxon>
        <taxon>Cactoideae</taxon>
        <taxon>Echinocereeae</taxon>
        <taxon>Carnegiea</taxon>
    </lineage>
</organism>
<dbReference type="PANTHER" id="PTHR31901:SF96">
    <property type="entry name" value="INDOLE-3-ACETIC ACID-AMIDO SYNTHETASE GH3.1-RELATED"/>
    <property type="match status" value="1"/>
</dbReference>
<evidence type="ECO:0000259" key="3">
    <source>
        <dbReference type="Pfam" id="PF23571"/>
    </source>
</evidence>
<comment type="similarity">
    <text evidence="1">Belongs to the IAA-amido conjugating enzyme family.</text>
</comment>
<dbReference type="Pfam" id="PF03321">
    <property type="entry name" value="GH3"/>
    <property type="match status" value="1"/>
</dbReference>
<dbReference type="Pfam" id="PF23571">
    <property type="entry name" value="GH3_M"/>
    <property type="match status" value="1"/>
</dbReference>
<reference evidence="4" key="1">
    <citation type="submission" date="2022-04" db="EMBL/GenBank/DDBJ databases">
        <title>Carnegiea gigantea Genome sequencing and assembly v2.</title>
        <authorList>
            <person name="Copetti D."/>
            <person name="Sanderson M.J."/>
            <person name="Burquez A."/>
            <person name="Wojciechowski M.F."/>
        </authorList>
    </citation>
    <scope>NUCLEOTIDE SEQUENCE</scope>
    <source>
        <strain evidence="4">SGP5-SGP5p</strain>
        <tissue evidence="4">Aerial part</tissue>
    </source>
</reference>
<evidence type="ECO:0000256" key="1">
    <source>
        <dbReference type="ARBA" id="ARBA00008068"/>
    </source>
</evidence>